<reference evidence="10" key="2">
    <citation type="submission" date="2020-09" db="EMBL/GenBank/DDBJ databases">
        <authorList>
            <person name="Sun Q."/>
            <person name="Zhou Y."/>
        </authorList>
    </citation>
    <scope>NUCLEOTIDE SEQUENCE</scope>
    <source>
        <strain evidence="10">CGMCC 1.15493</strain>
    </source>
</reference>
<organism evidence="10 11">
    <name type="scientific">Aureimonas glaciei</name>
    <dbReference type="NCBI Taxonomy" id="1776957"/>
    <lineage>
        <taxon>Bacteria</taxon>
        <taxon>Pseudomonadati</taxon>
        <taxon>Pseudomonadota</taxon>
        <taxon>Alphaproteobacteria</taxon>
        <taxon>Hyphomicrobiales</taxon>
        <taxon>Aurantimonadaceae</taxon>
        <taxon>Aureimonas</taxon>
    </lineage>
</organism>
<dbReference type="PANTHER" id="PTHR30582:SF2">
    <property type="entry name" value="L,D-TRANSPEPTIDASE YCIB-RELATED"/>
    <property type="match status" value="1"/>
</dbReference>
<comment type="caution">
    <text evidence="10">The sequence shown here is derived from an EMBL/GenBank/DDBJ whole genome shotgun (WGS) entry which is preliminary data.</text>
</comment>
<dbReference type="AlphaFoldDB" id="A0A916XWA0"/>
<evidence type="ECO:0000313" key="10">
    <source>
        <dbReference type="EMBL" id="GGD16487.1"/>
    </source>
</evidence>
<feature type="domain" description="L,D-TPase catalytic" evidence="9">
    <location>
        <begin position="28"/>
        <end position="143"/>
    </location>
</feature>
<sequence length="144" mass="15646">MKVLNCLALVAALVFCLLPDAASAKPVLVATVDISSQTMTVTRNGAVVDRWKVSTAGAGYRTPTGRYRPTRMHRMWYSKKYHNSPMPHSIFFRGGYAIHGTGAVSRLGRPASHGCIRLHPSHAAQLYAMVRKVGPAGTSIVITR</sequence>
<comment type="similarity">
    <text evidence="2">Belongs to the YkuD family.</text>
</comment>
<dbReference type="Pfam" id="PF03734">
    <property type="entry name" value="YkuD"/>
    <property type="match status" value="1"/>
</dbReference>
<dbReference type="CDD" id="cd16913">
    <property type="entry name" value="YkuD_like"/>
    <property type="match status" value="1"/>
</dbReference>
<dbReference type="EMBL" id="BMJJ01000004">
    <property type="protein sequence ID" value="GGD16487.1"/>
    <property type="molecule type" value="Genomic_DNA"/>
</dbReference>
<evidence type="ECO:0000256" key="4">
    <source>
        <dbReference type="ARBA" id="ARBA00022960"/>
    </source>
</evidence>
<evidence type="ECO:0000256" key="3">
    <source>
        <dbReference type="ARBA" id="ARBA00022679"/>
    </source>
</evidence>
<evidence type="ECO:0000256" key="5">
    <source>
        <dbReference type="ARBA" id="ARBA00022984"/>
    </source>
</evidence>
<keyword evidence="3" id="KW-0808">Transferase</keyword>
<keyword evidence="8" id="KW-0732">Signal</keyword>
<evidence type="ECO:0000259" key="9">
    <source>
        <dbReference type="PROSITE" id="PS52029"/>
    </source>
</evidence>
<evidence type="ECO:0000256" key="1">
    <source>
        <dbReference type="ARBA" id="ARBA00004752"/>
    </source>
</evidence>
<evidence type="ECO:0000256" key="8">
    <source>
        <dbReference type="SAM" id="SignalP"/>
    </source>
</evidence>
<dbReference type="GO" id="GO:0018104">
    <property type="term" value="P:peptidoglycan-protein cross-linking"/>
    <property type="evidence" value="ECO:0007669"/>
    <property type="project" value="TreeGrafter"/>
</dbReference>
<dbReference type="GO" id="GO:0005576">
    <property type="term" value="C:extracellular region"/>
    <property type="evidence" value="ECO:0007669"/>
    <property type="project" value="TreeGrafter"/>
</dbReference>
<proteinExistence type="inferred from homology"/>
<keyword evidence="5 7" id="KW-0573">Peptidoglycan synthesis</keyword>
<evidence type="ECO:0000256" key="7">
    <source>
        <dbReference type="PROSITE-ProRule" id="PRU01373"/>
    </source>
</evidence>
<accession>A0A916XWA0</accession>
<dbReference type="GO" id="GO:0016740">
    <property type="term" value="F:transferase activity"/>
    <property type="evidence" value="ECO:0007669"/>
    <property type="project" value="UniProtKB-KW"/>
</dbReference>
<evidence type="ECO:0000313" key="11">
    <source>
        <dbReference type="Proteomes" id="UP000613160"/>
    </source>
</evidence>
<dbReference type="InterPro" id="IPR038063">
    <property type="entry name" value="Transpep_catalytic_dom"/>
</dbReference>
<dbReference type="InterPro" id="IPR005490">
    <property type="entry name" value="LD_TPept_cat_dom"/>
</dbReference>
<keyword evidence="4 7" id="KW-0133">Cell shape</keyword>
<feature type="chain" id="PRO_5036826228" evidence="8">
    <location>
        <begin position="25"/>
        <end position="144"/>
    </location>
</feature>
<dbReference type="PANTHER" id="PTHR30582">
    <property type="entry name" value="L,D-TRANSPEPTIDASE"/>
    <property type="match status" value="1"/>
</dbReference>
<dbReference type="InterPro" id="IPR050979">
    <property type="entry name" value="LD-transpeptidase"/>
</dbReference>
<dbReference type="GO" id="GO:0008360">
    <property type="term" value="P:regulation of cell shape"/>
    <property type="evidence" value="ECO:0007669"/>
    <property type="project" value="UniProtKB-UniRule"/>
</dbReference>
<dbReference type="GO" id="GO:0071555">
    <property type="term" value="P:cell wall organization"/>
    <property type="evidence" value="ECO:0007669"/>
    <property type="project" value="UniProtKB-UniRule"/>
</dbReference>
<comment type="pathway">
    <text evidence="1 7">Cell wall biogenesis; peptidoglycan biosynthesis.</text>
</comment>
<evidence type="ECO:0000256" key="2">
    <source>
        <dbReference type="ARBA" id="ARBA00005992"/>
    </source>
</evidence>
<protein>
    <submittedName>
        <fullName evidence="10">L,D-transpeptidase</fullName>
    </submittedName>
</protein>
<dbReference type="SUPFAM" id="SSF141523">
    <property type="entry name" value="L,D-transpeptidase catalytic domain-like"/>
    <property type="match status" value="1"/>
</dbReference>
<dbReference type="Proteomes" id="UP000613160">
    <property type="component" value="Unassembled WGS sequence"/>
</dbReference>
<feature type="active site" description="Proton donor/acceptor" evidence="7">
    <location>
        <position position="99"/>
    </location>
</feature>
<dbReference type="Gene3D" id="2.40.440.10">
    <property type="entry name" value="L,D-transpeptidase catalytic domain-like"/>
    <property type="match status" value="1"/>
</dbReference>
<dbReference type="GO" id="GO:0071972">
    <property type="term" value="F:peptidoglycan L,D-transpeptidase activity"/>
    <property type="evidence" value="ECO:0007669"/>
    <property type="project" value="TreeGrafter"/>
</dbReference>
<name>A0A916XWA0_9HYPH</name>
<reference evidence="10" key="1">
    <citation type="journal article" date="2014" name="Int. J. Syst. Evol. Microbiol.">
        <title>Complete genome sequence of Corynebacterium casei LMG S-19264T (=DSM 44701T), isolated from a smear-ripened cheese.</title>
        <authorList>
            <consortium name="US DOE Joint Genome Institute (JGI-PGF)"/>
            <person name="Walter F."/>
            <person name="Albersmeier A."/>
            <person name="Kalinowski J."/>
            <person name="Ruckert C."/>
        </authorList>
    </citation>
    <scope>NUCLEOTIDE SEQUENCE</scope>
    <source>
        <strain evidence="10">CGMCC 1.15493</strain>
    </source>
</reference>
<feature type="active site" description="Nucleophile" evidence="7">
    <location>
        <position position="115"/>
    </location>
</feature>
<feature type="signal peptide" evidence="8">
    <location>
        <begin position="1"/>
        <end position="24"/>
    </location>
</feature>
<dbReference type="RefSeq" id="WP_188850380.1">
    <property type="nucleotide sequence ID" value="NZ_BMJJ01000004.1"/>
</dbReference>
<evidence type="ECO:0000256" key="6">
    <source>
        <dbReference type="ARBA" id="ARBA00023316"/>
    </source>
</evidence>
<gene>
    <name evidence="10" type="ORF">GCM10011335_19080</name>
</gene>
<dbReference type="PROSITE" id="PS52029">
    <property type="entry name" value="LD_TPASE"/>
    <property type="match status" value="1"/>
</dbReference>
<keyword evidence="11" id="KW-1185">Reference proteome</keyword>
<keyword evidence="6 7" id="KW-0961">Cell wall biogenesis/degradation</keyword>